<sequence>MTSINVSISRVFSPFDHYHVTSTLLSRPTTHSSNQVGLIIHMPIEINPPALFLRSPQAKKSATRSPKSPAVLAARIEASRKYRWKHRAAMKEAGTISDEQAAGIKKAHATYRAKRRDTLAFKQRLRRQEAFVVKHGQEALHQRLARERAKAYAAEDALWNAQVEAERAQAETERAAMRNATRMGGSM</sequence>
<comment type="caution">
    <text evidence="1">The sequence shown here is derived from an EMBL/GenBank/DDBJ whole genome shotgun (WGS) entry which is preliminary data.</text>
</comment>
<gene>
    <name evidence="1" type="ORF">C8F04DRAFT_1172414</name>
</gene>
<dbReference type="EMBL" id="JARJCM010000001">
    <property type="protein sequence ID" value="KAJ7047951.1"/>
    <property type="molecule type" value="Genomic_DNA"/>
</dbReference>
<dbReference type="Proteomes" id="UP001218188">
    <property type="component" value="Unassembled WGS sequence"/>
</dbReference>
<keyword evidence="2" id="KW-1185">Reference proteome</keyword>
<evidence type="ECO:0000313" key="1">
    <source>
        <dbReference type="EMBL" id="KAJ7047951.1"/>
    </source>
</evidence>
<reference evidence="1" key="1">
    <citation type="submission" date="2023-03" db="EMBL/GenBank/DDBJ databases">
        <title>Massive genome expansion in bonnet fungi (Mycena s.s.) driven by repeated elements and novel gene families across ecological guilds.</title>
        <authorList>
            <consortium name="Lawrence Berkeley National Laboratory"/>
            <person name="Harder C.B."/>
            <person name="Miyauchi S."/>
            <person name="Viragh M."/>
            <person name="Kuo A."/>
            <person name="Thoen E."/>
            <person name="Andreopoulos B."/>
            <person name="Lu D."/>
            <person name="Skrede I."/>
            <person name="Drula E."/>
            <person name="Henrissat B."/>
            <person name="Morin E."/>
            <person name="Kohler A."/>
            <person name="Barry K."/>
            <person name="LaButti K."/>
            <person name="Morin E."/>
            <person name="Salamov A."/>
            <person name="Lipzen A."/>
            <person name="Mereny Z."/>
            <person name="Hegedus B."/>
            <person name="Baldrian P."/>
            <person name="Stursova M."/>
            <person name="Weitz H."/>
            <person name="Taylor A."/>
            <person name="Grigoriev I.V."/>
            <person name="Nagy L.G."/>
            <person name="Martin F."/>
            <person name="Kauserud H."/>
        </authorList>
    </citation>
    <scope>NUCLEOTIDE SEQUENCE</scope>
    <source>
        <strain evidence="1">CBHHK200</strain>
    </source>
</reference>
<evidence type="ECO:0000313" key="2">
    <source>
        <dbReference type="Proteomes" id="UP001218188"/>
    </source>
</evidence>
<proteinExistence type="predicted"/>
<accession>A0AAD6TM71</accession>
<name>A0AAD6TM71_9AGAR</name>
<organism evidence="1 2">
    <name type="scientific">Mycena alexandri</name>
    <dbReference type="NCBI Taxonomy" id="1745969"/>
    <lineage>
        <taxon>Eukaryota</taxon>
        <taxon>Fungi</taxon>
        <taxon>Dikarya</taxon>
        <taxon>Basidiomycota</taxon>
        <taxon>Agaricomycotina</taxon>
        <taxon>Agaricomycetes</taxon>
        <taxon>Agaricomycetidae</taxon>
        <taxon>Agaricales</taxon>
        <taxon>Marasmiineae</taxon>
        <taxon>Mycenaceae</taxon>
        <taxon>Mycena</taxon>
    </lineage>
</organism>
<protein>
    <submittedName>
        <fullName evidence="1">Uncharacterized protein</fullName>
    </submittedName>
</protein>
<dbReference type="AlphaFoldDB" id="A0AAD6TM71"/>